<comment type="caution">
    <text evidence="14">The sequence shown here is derived from an EMBL/GenBank/DDBJ whole genome shotgun (WGS) entry which is preliminary data.</text>
</comment>
<dbReference type="AlphaFoldDB" id="A0AAV6VZ65"/>
<dbReference type="SUPFAM" id="SSF49899">
    <property type="entry name" value="Concanavalin A-like lectins/glucanases"/>
    <property type="match status" value="1"/>
</dbReference>
<evidence type="ECO:0000256" key="7">
    <source>
        <dbReference type="ARBA" id="ARBA00023157"/>
    </source>
</evidence>
<dbReference type="GO" id="GO:0007155">
    <property type="term" value="P:cell adhesion"/>
    <property type="evidence" value="ECO:0007669"/>
    <property type="project" value="UniProtKB-KW"/>
</dbReference>
<dbReference type="FunFam" id="2.10.25.10:FF:000232">
    <property type="entry name" value="thrombospondin-3 isoform X1"/>
    <property type="match status" value="1"/>
</dbReference>
<evidence type="ECO:0000256" key="2">
    <source>
        <dbReference type="ARBA" id="ARBA00022536"/>
    </source>
</evidence>
<dbReference type="SMART" id="SM00181">
    <property type="entry name" value="EGF"/>
    <property type="match status" value="6"/>
</dbReference>
<dbReference type="InterPro" id="IPR003367">
    <property type="entry name" value="Thrombospondin_3-like_rpt"/>
</dbReference>
<accession>A0AAV6VZ65</accession>
<feature type="domain" description="TSP C-terminal" evidence="13">
    <location>
        <begin position="700"/>
        <end position="914"/>
    </location>
</feature>
<gene>
    <name evidence="14" type="ORF">JTE90_015755</name>
</gene>
<dbReference type="FunFam" id="4.10.1080.10:FF:000002">
    <property type="entry name" value="Thrombospondin 3"/>
    <property type="match status" value="1"/>
</dbReference>
<dbReference type="Pfam" id="PF05735">
    <property type="entry name" value="TSP_C"/>
    <property type="match status" value="1"/>
</dbReference>
<dbReference type="InterPro" id="IPR018097">
    <property type="entry name" value="EGF_Ca-bd_CS"/>
</dbReference>
<feature type="compositionally biased region" description="Basic and acidic residues" evidence="11">
    <location>
        <begin position="629"/>
        <end position="642"/>
    </location>
</feature>
<keyword evidence="5 10" id="KW-0106">Calcium</keyword>
<keyword evidence="8" id="KW-0325">Glycoprotein</keyword>
<organism evidence="14 15">
    <name type="scientific">Oedothorax gibbosus</name>
    <dbReference type="NCBI Taxonomy" id="931172"/>
    <lineage>
        <taxon>Eukaryota</taxon>
        <taxon>Metazoa</taxon>
        <taxon>Ecdysozoa</taxon>
        <taxon>Arthropoda</taxon>
        <taxon>Chelicerata</taxon>
        <taxon>Arachnida</taxon>
        <taxon>Araneae</taxon>
        <taxon>Araneomorphae</taxon>
        <taxon>Entelegynae</taxon>
        <taxon>Araneoidea</taxon>
        <taxon>Linyphiidae</taxon>
        <taxon>Erigoninae</taxon>
        <taxon>Oedothorax</taxon>
    </lineage>
</organism>
<dbReference type="Proteomes" id="UP000827092">
    <property type="component" value="Unassembled WGS sequence"/>
</dbReference>
<keyword evidence="2 9" id="KW-0245">EGF-like domain</keyword>
<feature type="domain" description="EGF-like" evidence="12">
    <location>
        <begin position="250"/>
        <end position="291"/>
    </location>
</feature>
<feature type="repeat" description="TSP type-3" evidence="10">
    <location>
        <begin position="466"/>
        <end position="501"/>
    </location>
</feature>
<dbReference type="SUPFAM" id="SSF103647">
    <property type="entry name" value="TSP type-3 repeat"/>
    <property type="match status" value="3"/>
</dbReference>
<dbReference type="FunFam" id="2.10.25.10:FF:000027">
    <property type="entry name" value="Thrombospondin 3"/>
    <property type="match status" value="1"/>
</dbReference>
<evidence type="ECO:0000256" key="6">
    <source>
        <dbReference type="ARBA" id="ARBA00022889"/>
    </source>
</evidence>
<evidence type="ECO:0000256" key="3">
    <source>
        <dbReference type="ARBA" id="ARBA00022729"/>
    </source>
</evidence>
<feature type="compositionally biased region" description="Acidic residues" evidence="11">
    <location>
        <begin position="528"/>
        <end position="547"/>
    </location>
</feature>
<comment type="similarity">
    <text evidence="1">Belongs to the thrombospondin family.</text>
</comment>
<dbReference type="EMBL" id="JAFNEN010000012">
    <property type="protein sequence ID" value="KAG8200846.1"/>
    <property type="molecule type" value="Genomic_DNA"/>
</dbReference>
<dbReference type="Gene3D" id="1.20.5.10">
    <property type="match status" value="1"/>
</dbReference>
<feature type="repeat" description="TSP type-3" evidence="10">
    <location>
        <begin position="528"/>
        <end position="563"/>
    </location>
</feature>
<dbReference type="FunFam" id="2.10.25.10:FF:000025">
    <property type="entry name" value="Thrombospondin 3"/>
    <property type="match status" value="1"/>
</dbReference>
<evidence type="ECO:0000259" key="13">
    <source>
        <dbReference type="PROSITE" id="PS51236"/>
    </source>
</evidence>
<dbReference type="Gene3D" id="4.10.1080.10">
    <property type="entry name" value="TSP type-3 repeat"/>
    <property type="match status" value="3"/>
</dbReference>
<dbReference type="FunFam" id="4.10.1080.10:FF:000004">
    <property type="entry name" value="Cartilage oligomeric matrix protein"/>
    <property type="match status" value="1"/>
</dbReference>
<dbReference type="InterPro" id="IPR049883">
    <property type="entry name" value="NOTCH1_EGF-like"/>
</dbReference>
<keyword evidence="15" id="KW-1185">Reference proteome</keyword>
<dbReference type="PANTHER" id="PTHR10199:SF100">
    <property type="entry name" value="THROMBOSPONDIN, ISOFORM A"/>
    <property type="match status" value="1"/>
</dbReference>
<dbReference type="PANTHER" id="PTHR10199">
    <property type="entry name" value="THROMBOSPONDIN"/>
    <property type="match status" value="1"/>
</dbReference>
<sequence length="970" mass="106946">MSITIATKEWGRVRLQHLPVKGVSEHSYHKSLFVHFTPSTPDGMSRMQIYLDCKWQGYFMMPLSLYQMAKEAAGNKIRAERDRKVKVQVIRNSSLQKALEEASCPPANDAQAIQPSSKDYYGINGETDHLLQSLSELTSVLKEMRRYMDMQTRETKLLRDTLERCEMCRAHKHCKDNPCYPGVQCADSADGFRCGPCPRDHVGDGITCKQVVTCNSKPCYEGVQCYDADNGYRCGPCPPGFTGNGLTCKPANRCNENPCWSGVQCVNTDTVPGYICGPCPPGYTGNGSNCEDIDECALAKPCHSQVTCQNGSPGFRCGPCPPGFTDRDVEGVGLEYARSVKQLCLDINECDNGVNGGCVENSQCLNTLGSFSCGECIEGFLGNQSYGCHPHPGMCPDGVLCDGNADCELRRGLANYRCKCRVGWAGDGQTCGPDRDLDGWPDVDLSCKGHRCRADNCPDIPNSGQEDADKDGIGDACDEDADNDGIVNNPDNCPLIPNPNQEDNDVDGPDRLGDVCDNCPTIPNPDQLDSDGDGIGDACDDDADDDGIPSAVDNCPHVANGDQQDSDDDGVGDACDNCPSVANPSQIDTDKDNIGDDCDSNIDRDQDGIQDNVDNCPDIPNSDQLDTDDDRKGDVCDFDKDNDGIPDNKDNCPLVYNPDQQDTNRTGVGDICRDDFDGDSVPDHLDVCPDNRKVYATDFRAYQTIVLDPEGDSQIDPHWVIYNKGAEIVQTMNSDPGLAVGFHAFGGVDFEGTFFVDTEIDDDYVGFIFSYQDNSNFYVVMWKKSTQTYWQATPFRAVAEPGIQLKLVTSETGPGQMLRNSLWHTGDTDKQVKLLWKDPRNVGWKEKVAYRWLLLHRPQIGLIRLRIFEGENMVADSGNIFDNKLKGGRLGVFCFSQESIIWSDLVYRCNEAVPAAVYYDLPKLMQNEVDIDTTRPSDIVQVGRRTAALSSFNENLKSSKKRFRNMRHGR</sequence>
<dbReference type="InterPro" id="IPR013320">
    <property type="entry name" value="ConA-like_dom_sf"/>
</dbReference>
<keyword evidence="3" id="KW-0732">Signal</keyword>
<dbReference type="PROSITE" id="PS01187">
    <property type="entry name" value="EGF_CA"/>
    <property type="match status" value="1"/>
</dbReference>
<dbReference type="SUPFAM" id="SSF58006">
    <property type="entry name" value="Assembly domain of cartilage oligomeric matrix protein"/>
    <property type="match status" value="1"/>
</dbReference>
<evidence type="ECO:0000256" key="4">
    <source>
        <dbReference type="ARBA" id="ARBA00022737"/>
    </source>
</evidence>
<evidence type="ECO:0000256" key="1">
    <source>
        <dbReference type="ARBA" id="ARBA00009456"/>
    </source>
</evidence>
<comment type="caution">
    <text evidence="9">Lacks conserved residue(s) required for the propagation of feature annotation.</text>
</comment>
<feature type="disulfide bond" evidence="9">
    <location>
        <begin position="259"/>
        <end position="276"/>
    </location>
</feature>
<dbReference type="PROSITE" id="PS51234">
    <property type="entry name" value="TSP3"/>
    <property type="match status" value="3"/>
</dbReference>
<dbReference type="Pfam" id="PF02412">
    <property type="entry name" value="TSP_3"/>
    <property type="match status" value="5"/>
</dbReference>
<evidence type="ECO:0000259" key="12">
    <source>
        <dbReference type="PROSITE" id="PS50026"/>
    </source>
</evidence>
<dbReference type="Gene3D" id="2.60.120.200">
    <property type="match status" value="1"/>
</dbReference>
<evidence type="ECO:0000256" key="5">
    <source>
        <dbReference type="ARBA" id="ARBA00022837"/>
    </source>
</evidence>
<dbReference type="InterPro" id="IPR001881">
    <property type="entry name" value="EGF-like_Ca-bd_dom"/>
</dbReference>
<dbReference type="InterPro" id="IPR024665">
    <property type="entry name" value="TSP/COMP_CC"/>
</dbReference>
<feature type="domain" description="EGF-like" evidence="12">
    <location>
        <begin position="292"/>
        <end position="330"/>
    </location>
</feature>
<feature type="repeat" description="TSP type-3" evidence="10">
    <location>
        <begin position="625"/>
        <end position="660"/>
    </location>
</feature>
<name>A0AAV6VZ65_9ARAC</name>
<evidence type="ECO:0008006" key="16">
    <source>
        <dbReference type="Google" id="ProtNLM"/>
    </source>
</evidence>
<evidence type="ECO:0000256" key="9">
    <source>
        <dbReference type="PROSITE-ProRule" id="PRU00076"/>
    </source>
</evidence>
<dbReference type="InterPro" id="IPR008859">
    <property type="entry name" value="Thrombospondin_C"/>
</dbReference>
<reference evidence="14 15" key="1">
    <citation type="journal article" date="2022" name="Nat. Ecol. Evol.">
        <title>A masculinizing supergene underlies an exaggerated male reproductive morph in a spider.</title>
        <authorList>
            <person name="Hendrickx F."/>
            <person name="De Corte Z."/>
            <person name="Sonet G."/>
            <person name="Van Belleghem S.M."/>
            <person name="Kostlbacher S."/>
            <person name="Vangestel C."/>
        </authorList>
    </citation>
    <scope>NUCLEOTIDE SEQUENCE [LARGE SCALE GENOMIC DNA]</scope>
    <source>
        <strain evidence="14">W744_W776</strain>
    </source>
</reference>
<dbReference type="PROSITE" id="PS01186">
    <property type="entry name" value="EGF_2"/>
    <property type="match status" value="1"/>
</dbReference>
<dbReference type="SUPFAM" id="SSF57196">
    <property type="entry name" value="EGF/Laminin"/>
    <property type="match status" value="1"/>
</dbReference>
<protein>
    <recommendedName>
        <fullName evidence="16">Cartilage oligomeric matrix protein</fullName>
    </recommendedName>
</protein>
<evidence type="ECO:0000256" key="10">
    <source>
        <dbReference type="PROSITE-ProRule" id="PRU00634"/>
    </source>
</evidence>
<evidence type="ECO:0000313" key="15">
    <source>
        <dbReference type="Proteomes" id="UP000827092"/>
    </source>
</evidence>
<dbReference type="PROSITE" id="PS50026">
    <property type="entry name" value="EGF_3"/>
    <property type="match status" value="3"/>
</dbReference>
<dbReference type="GO" id="GO:0005576">
    <property type="term" value="C:extracellular region"/>
    <property type="evidence" value="ECO:0007669"/>
    <property type="project" value="InterPro"/>
</dbReference>
<feature type="domain" description="EGF-like" evidence="12">
    <location>
        <begin position="391"/>
        <end position="432"/>
    </location>
</feature>
<keyword evidence="6" id="KW-0130">Cell adhesion</keyword>
<feature type="region of interest" description="Disordered" evidence="11">
    <location>
        <begin position="463"/>
        <end position="642"/>
    </location>
</feature>
<dbReference type="InterPro" id="IPR046970">
    <property type="entry name" value="TSP/COMP_CC_sf"/>
</dbReference>
<dbReference type="FunFam" id="2.60.120.200:FF:000002">
    <property type="entry name" value="Thrombospondin 3"/>
    <property type="match status" value="1"/>
</dbReference>
<proteinExistence type="inferred from homology"/>
<dbReference type="FunFam" id="4.10.1080.10:FF:000001">
    <property type="entry name" value="Thrombospondin 3"/>
    <property type="match status" value="1"/>
</dbReference>
<evidence type="ECO:0000256" key="11">
    <source>
        <dbReference type="SAM" id="MobiDB-lite"/>
    </source>
</evidence>
<dbReference type="CDD" id="cd00054">
    <property type="entry name" value="EGF_CA"/>
    <property type="match status" value="2"/>
</dbReference>
<evidence type="ECO:0000313" key="14">
    <source>
        <dbReference type="EMBL" id="KAG8200846.1"/>
    </source>
</evidence>
<dbReference type="InterPro" id="IPR028974">
    <property type="entry name" value="TSP_type-3_rpt"/>
</dbReference>
<dbReference type="Pfam" id="PF11598">
    <property type="entry name" value="COMP"/>
    <property type="match status" value="1"/>
</dbReference>
<evidence type="ECO:0000256" key="8">
    <source>
        <dbReference type="ARBA" id="ARBA00023180"/>
    </source>
</evidence>
<feature type="disulfide bond" evidence="9">
    <location>
        <begin position="401"/>
        <end position="418"/>
    </location>
</feature>
<dbReference type="Pfam" id="PF07645">
    <property type="entry name" value="EGF_CA"/>
    <property type="match status" value="2"/>
</dbReference>
<dbReference type="GO" id="GO:0005509">
    <property type="term" value="F:calcium ion binding"/>
    <property type="evidence" value="ECO:0007669"/>
    <property type="project" value="UniProtKB-UniRule"/>
</dbReference>
<keyword evidence="4" id="KW-0677">Repeat</keyword>
<dbReference type="SMART" id="SM00179">
    <property type="entry name" value="EGF_CA"/>
    <property type="match status" value="5"/>
</dbReference>
<dbReference type="InterPro" id="IPR017897">
    <property type="entry name" value="Thrombospondin_3_rpt"/>
</dbReference>
<dbReference type="PROSITE" id="PS51236">
    <property type="entry name" value="TSP_CTER"/>
    <property type="match status" value="1"/>
</dbReference>
<dbReference type="InterPro" id="IPR000742">
    <property type="entry name" value="EGF"/>
</dbReference>
<keyword evidence="7 9" id="KW-1015">Disulfide bond</keyword>
<dbReference type="Gene3D" id="2.10.25.10">
    <property type="entry name" value="Laminin"/>
    <property type="match status" value="5"/>
</dbReference>